<dbReference type="Proteomes" id="UP001592581">
    <property type="component" value="Unassembled WGS sequence"/>
</dbReference>
<evidence type="ECO:0000259" key="1">
    <source>
        <dbReference type="Pfam" id="PF08241"/>
    </source>
</evidence>
<comment type="caution">
    <text evidence="2">The sequence shown here is derived from an EMBL/GenBank/DDBJ whole genome shotgun (WGS) entry which is preliminary data.</text>
</comment>
<organism evidence="2 3">
    <name type="scientific">Streptacidiphilus jeojiensis</name>
    <dbReference type="NCBI Taxonomy" id="3229225"/>
    <lineage>
        <taxon>Bacteria</taxon>
        <taxon>Bacillati</taxon>
        <taxon>Actinomycetota</taxon>
        <taxon>Actinomycetes</taxon>
        <taxon>Kitasatosporales</taxon>
        <taxon>Streptomycetaceae</taxon>
        <taxon>Streptacidiphilus</taxon>
    </lineage>
</organism>
<sequence>MTTTPASPRADSVDSAHSAAEAFLRDFHNRLPGRQSVNMEGAPSADCRTGYQLLAAEVSGARRVLDLGCADGALLEVLAAAGAEELAGIDLSEAELAFARRRPALARADLRQGRAQQLPFTDDSFDAVVSHMALMLMNDVEQVAAEASRVLAPGGRLAVAVGGGSVKGEAMGLFLEIAAPYFSAVPPERSLPRLGDRRTRTREGLDELLTPAGFEPVSWTTVVIDMGGAPEQVWESLTDAFYDLAALDENQTARLRAEFLTAAPSLLDTTGHLPAGMHLNIATTRLRPQADVG</sequence>
<dbReference type="CDD" id="cd02440">
    <property type="entry name" value="AdoMet_MTases"/>
    <property type="match status" value="1"/>
</dbReference>
<dbReference type="RefSeq" id="WP_380569094.1">
    <property type="nucleotide sequence ID" value="NZ_JBEUKS010000024.1"/>
</dbReference>
<dbReference type="GO" id="GO:0008168">
    <property type="term" value="F:methyltransferase activity"/>
    <property type="evidence" value="ECO:0007669"/>
    <property type="project" value="UniProtKB-KW"/>
</dbReference>
<dbReference type="InterPro" id="IPR029063">
    <property type="entry name" value="SAM-dependent_MTases_sf"/>
</dbReference>
<keyword evidence="2" id="KW-0808">Transferase</keyword>
<gene>
    <name evidence="2" type="ORF">ABUW04_39340</name>
</gene>
<keyword evidence="3" id="KW-1185">Reference proteome</keyword>
<dbReference type="SUPFAM" id="SSF53335">
    <property type="entry name" value="S-adenosyl-L-methionine-dependent methyltransferases"/>
    <property type="match status" value="1"/>
</dbReference>
<dbReference type="GO" id="GO:0032259">
    <property type="term" value="P:methylation"/>
    <property type="evidence" value="ECO:0007669"/>
    <property type="project" value="UniProtKB-KW"/>
</dbReference>
<name>A0ABV6Y1B4_9ACTN</name>
<dbReference type="InterPro" id="IPR013216">
    <property type="entry name" value="Methyltransf_11"/>
</dbReference>
<reference evidence="2 3" key="1">
    <citation type="submission" date="2024-06" db="EMBL/GenBank/DDBJ databases">
        <authorList>
            <person name="Lee S.D."/>
        </authorList>
    </citation>
    <scope>NUCLEOTIDE SEQUENCE [LARGE SCALE GENOMIC DNA]</scope>
    <source>
        <strain evidence="2 3">N1-10</strain>
    </source>
</reference>
<keyword evidence="2" id="KW-0489">Methyltransferase</keyword>
<dbReference type="Gene3D" id="3.40.50.150">
    <property type="entry name" value="Vaccinia Virus protein VP39"/>
    <property type="match status" value="1"/>
</dbReference>
<dbReference type="PANTHER" id="PTHR43464">
    <property type="entry name" value="METHYLTRANSFERASE"/>
    <property type="match status" value="1"/>
</dbReference>
<evidence type="ECO:0000313" key="3">
    <source>
        <dbReference type="Proteomes" id="UP001592581"/>
    </source>
</evidence>
<dbReference type="EMBL" id="JBEUKS010000024">
    <property type="protein sequence ID" value="MFC1444300.1"/>
    <property type="molecule type" value="Genomic_DNA"/>
</dbReference>
<evidence type="ECO:0000313" key="2">
    <source>
        <dbReference type="EMBL" id="MFC1444300.1"/>
    </source>
</evidence>
<dbReference type="PANTHER" id="PTHR43464:SF92">
    <property type="entry name" value="SLR1071 PROTEIN"/>
    <property type="match status" value="1"/>
</dbReference>
<dbReference type="Pfam" id="PF08241">
    <property type="entry name" value="Methyltransf_11"/>
    <property type="match status" value="1"/>
</dbReference>
<accession>A0ABV6Y1B4</accession>
<proteinExistence type="predicted"/>
<protein>
    <submittedName>
        <fullName evidence="2">Class I SAM-dependent methyltransferase</fullName>
    </submittedName>
</protein>
<feature type="domain" description="Methyltransferase type 11" evidence="1">
    <location>
        <begin position="65"/>
        <end position="158"/>
    </location>
</feature>